<dbReference type="InterPro" id="IPR042208">
    <property type="entry name" value="D-ser_dehydrat-like_sf"/>
</dbReference>
<dbReference type="SUPFAM" id="SSF51419">
    <property type="entry name" value="PLP-binding barrel"/>
    <property type="match status" value="1"/>
</dbReference>
<comment type="similarity">
    <text evidence="1">Belongs to the DSD1 family.</text>
</comment>
<dbReference type="InterPro" id="IPR029066">
    <property type="entry name" value="PLP-binding_barrel"/>
</dbReference>
<dbReference type="PANTHER" id="PTHR28004">
    <property type="entry name" value="ZGC:162816-RELATED"/>
    <property type="match status" value="1"/>
</dbReference>
<dbReference type="PANTHER" id="PTHR28004:SF2">
    <property type="entry name" value="D-SERINE DEHYDRATASE"/>
    <property type="match status" value="1"/>
</dbReference>
<dbReference type="InterPro" id="IPR001608">
    <property type="entry name" value="Ala_racemase_N"/>
</dbReference>
<protein>
    <submittedName>
        <fullName evidence="4">D-TA family PLP-dependent enzyme</fullName>
    </submittedName>
</protein>
<dbReference type="Pfam" id="PF14031">
    <property type="entry name" value="D-ser_dehydrat"/>
    <property type="match status" value="1"/>
</dbReference>
<evidence type="ECO:0000259" key="3">
    <source>
        <dbReference type="SMART" id="SM01119"/>
    </source>
</evidence>
<dbReference type="Proteomes" id="UP001501508">
    <property type="component" value="Unassembled WGS sequence"/>
</dbReference>
<dbReference type="EMBL" id="BAABEY010000002">
    <property type="protein sequence ID" value="GAA4432602.1"/>
    <property type="molecule type" value="Genomic_DNA"/>
</dbReference>
<name>A0ABP8LN25_9BACT</name>
<feature type="domain" description="D-serine dehydratase-like" evidence="3">
    <location>
        <begin position="261"/>
        <end position="351"/>
    </location>
</feature>
<evidence type="ECO:0000256" key="1">
    <source>
        <dbReference type="ARBA" id="ARBA00005323"/>
    </source>
</evidence>
<keyword evidence="5" id="KW-1185">Reference proteome</keyword>
<dbReference type="Gene3D" id="2.40.37.20">
    <property type="entry name" value="D-serine dehydratase-like domain"/>
    <property type="match status" value="1"/>
</dbReference>
<dbReference type="InterPro" id="IPR026956">
    <property type="entry name" value="D-ser_dehydrat-like_dom"/>
</dbReference>
<comment type="caution">
    <text evidence="4">The sequence shown here is derived from an EMBL/GenBank/DDBJ whole genome shotgun (WGS) entry which is preliminary data.</text>
</comment>
<dbReference type="CDD" id="cd06821">
    <property type="entry name" value="PLPDE_III_D-TA"/>
    <property type="match status" value="1"/>
</dbReference>
<reference evidence="5" key="1">
    <citation type="journal article" date="2019" name="Int. J. Syst. Evol. Microbiol.">
        <title>The Global Catalogue of Microorganisms (GCM) 10K type strain sequencing project: providing services to taxonomists for standard genome sequencing and annotation.</title>
        <authorList>
            <consortium name="The Broad Institute Genomics Platform"/>
            <consortium name="The Broad Institute Genome Sequencing Center for Infectious Disease"/>
            <person name="Wu L."/>
            <person name="Ma J."/>
        </authorList>
    </citation>
    <scope>NUCLEOTIDE SEQUENCE [LARGE SCALE GENOMIC DNA]</scope>
    <source>
        <strain evidence="5">JCM 31920</strain>
    </source>
</reference>
<dbReference type="InterPro" id="IPR051466">
    <property type="entry name" value="D-amino_acid_metab_enzyme"/>
</dbReference>
<dbReference type="SMART" id="SM01119">
    <property type="entry name" value="D-ser_dehydrat"/>
    <property type="match status" value="1"/>
</dbReference>
<dbReference type="RefSeq" id="WP_345026444.1">
    <property type="nucleotide sequence ID" value="NZ_BAABEY010000002.1"/>
</dbReference>
<evidence type="ECO:0000256" key="2">
    <source>
        <dbReference type="ARBA" id="ARBA00023239"/>
    </source>
</evidence>
<gene>
    <name evidence="4" type="ORF">GCM10023091_04970</name>
</gene>
<sequence length="370" mass="41415">MPAWYELKDPNQVDSPALVVYKKRIEQNINFMTRIVGGDTSRLIPHVKTHKMAEVVKMQLAAGISKFKCATIAEAEMLAQAGAKWVLIAYQLTGPKIDRMLELIKAYPDVQFGSLIDDRNVAKHLNDYIKGKKASWLIFVDVNVGMNRTGHAVNSDLLNLYEYVYKLPNLLLAGIHVYDGHIREKFFKDRKVQADQALEQLAVLYEFIEINGLPDPFVIAGGTPTFTVHALRKGVYCSPGTCLFWDAGYGDQFREQPFVYAALVLTRVISKPASGTITLDLGHKAIAAENPIDKRFRLLNLPDAELVSQSEEHAVVKVSNWDSISIGDVYYAVPYHICPTVALHGYASVVEDGEVSEVWEVTARNRKIVH</sequence>
<dbReference type="Gene3D" id="3.20.20.10">
    <property type="entry name" value="Alanine racemase"/>
    <property type="match status" value="1"/>
</dbReference>
<proteinExistence type="inferred from homology"/>
<evidence type="ECO:0000313" key="5">
    <source>
        <dbReference type="Proteomes" id="UP001501508"/>
    </source>
</evidence>
<accession>A0ABP8LN25</accession>
<keyword evidence="2" id="KW-0456">Lyase</keyword>
<evidence type="ECO:0000313" key="4">
    <source>
        <dbReference type="EMBL" id="GAA4432602.1"/>
    </source>
</evidence>
<dbReference type="Pfam" id="PF01168">
    <property type="entry name" value="Ala_racemase_N"/>
    <property type="match status" value="1"/>
</dbReference>
<organism evidence="4 5">
    <name type="scientific">Ravibacter arvi</name>
    <dbReference type="NCBI Taxonomy" id="2051041"/>
    <lineage>
        <taxon>Bacteria</taxon>
        <taxon>Pseudomonadati</taxon>
        <taxon>Bacteroidota</taxon>
        <taxon>Cytophagia</taxon>
        <taxon>Cytophagales</taxon>
        <taxon>Spirosomataceae</taxon>
        <taxon>Ravibacter</taxon>
    </lineage>
</organism>